<dbReference type="Gene3D" id="3.90.550.10">
    <property type="entry name" value="Spore Coat Polysaccharide Biosynthesis Protein SpsA, Chain A"/>
    <property type="match status" value="1"/>
</dbReference>
<keyword evidence="6 11" id="KW-0472">Membrane</keyword>
<feature type="transmembrane region" description="Helical" evidence="11">
    <location>
        <begin position="299"/>
        <end position="320"/>
    </location>
</feature>
<name>A0ABN0X4L9_9LACT</name>
<keyword evidence="14" id="KW-1185">Reference proteome</keyword>
<evidence type="ECO:0000256" key="2">
    <source>
        <dbReference type="ARBA" id="ARBA00022475"/>
    </source>
</evidence>
<evidence type="ECO:0000256" key="4">
    <source>
        <dbReference type="ARBA" id="ARBA00022679"/>
    </source>
</evidence>
<feature type="transmembrane region" description="Helical" evidence="11">
    <location>
        <begin position="270"/>
        <end position="292"/>
    </location>
</feature>
<dbReference type="Pfam" id="PF00535">
    <property type="entry name" value="Glycos_transf_2"/>
    <property type="match status" value="1"/>
</dbReference>
<keyword evidence="5" id="KW-0125">Carotenoid biosynthesis</keyword>
<dbReference type="RefSeq" id="WP_343753684.1">
    <property type="nucleotide sequence ID" value="NZ_BAAACW010000031.1"/>
</dbReference>
<reference evidence="13 14" key="1">
    <citation type="journal article" date="2019" name="Int. J. Syst. Evol. Microbiol.">
        <title>The Global Catalogue of Microorganisms (GCM) 10K type strain sequencing project: providing services to taxonomists for standard genome sequencing and annotation.</title>
        <authorList>
            <consortium name="The Broad Institute Genomics Platform"/>
            <consortium name="The Broad Institute Genome Sequencing Center for Infectious Disease"/>
            <person name="Wu L."/>
            <person name="Ma J."/>
        </authorList>
    </citation>
    <scope>NUCLEOTIDE SEQUENCE [LARGE SCALE GENOMIC DNA]</scope>
    <source>
        <strain evidence="13 14">JCM 12662</strain>
    </source>
</reference>
<dbReference type="EMBL" id="BAAACW010000031">
    <property type="protein sequence ID" value="GAA0355032.1"/>
    <property type="molecule type" value="Genomic_DNA"/>
</dbReference>
<evidence type="ECO:0000256" key="3">
    <source>
        <dbReference type="ARBA" id="ARBA00022676"/>
    </source>
</evidence>
<evidence type="ECO:0000256" key="10">
    <source>
        <dbReference type="ARBA" id="ARBA00040345"/>
    </source>
</evidence>
<feature type="domain" description="Glycosyltransferase 2-like" evidence="12">
    <location>
        <begin position="42"/>
        <end position="161"/>
    </location>
</feature>
<organism evidence="13 14">
    <name type="scientific">Alkalibacterium iburiense</name>
    <dbReference type="NCBI Taxonomy" id="290589"/>
    <lineage>
        <taxon>Bacteria</taxon>
        <taxon>Bacillati</taxon>
        <taxon>Bacillota</taxon>
        <taxon>Bacilli</taxon>
        <taxon>Lactobacillales</taxon>
        <taxon>Carnobacteriaceae</taxon>
        <taxon>Alkalibacterium</taxon>
    </lineage>
</organism>
<feature type="transmembrane region" description="Helical" evidence="11">
    <location>
        <begin position="332"/>
        <end position="355"/>
    </location>
</feature>
<keyword evidence="4" id="KW-0808">Transferase</keyword>
<sequence length="367" mass="41456">MGRLLITFLLSVIGLMSGLTFLWKVPLIEKNRPSFKRRLKVSVIIPARNEEQSLPQLLSSLKDQNFPIEEIIVVDDDSTDRTLEVAEEFGIQVISEFEHTGKSAACWAGAKQAKGDYLVFLDADTFFVGSDALEKALSTYRQEMKTGLLSIQPYHVIKQFYETLAIVPNIVVMAGLNRFSLFQNLPKRGAFGPFILVNKEEYESVGGHGAILDSHMDDIELAKLYKTHHLPVEVFGGQESIHFRMFPEGVKQLLNGITKSLIHGSKGTHAVTLIAIGLWLLSTILPIVLFVLASIQEAILFIFLSIIMYGVGCLHFRWLMNKVGRFPWQTALVPFFYVLSFLVIYAWALIQVYILKKVSWRGRVHKV</sequence>
<keyword evidence="3" id="KW-0328">Glycosyltransferase</keyword>
<comment type="pathway">
    <text evidence="8">Carotenoid biosynthesis; staphyloxanthin biosynthesis; staphyloxanthin from farnesyl diphosphate: step 4/5.</text>
</comment>
<comment type="similarity">
    <text evidence="9">Belongs to the glycosyltransferase 2 family. CrtQ subfamily.</text>
</comment>
<protein>
    <recommendedName>
        <fullName evidence="10">4,4'-diaponeurosporenoate glycosyltransferase</fullName>
    </recommendedName>
</protein>
<dbReference type="InterPro" id="IPR001173">
    <property type="entry name" value="Glyco_trans_2-like"/>
</dbReference>
<dbReference type="CDD" id="cd00761">
    <property type="entry name" value="Glyco_tranf_GTA_type"/>
    <property type="match status" value="1"/>
</dbReference>
<evidence type="ECO:0000313" key="13">
    <source>
        <dbReference type="EMBL" id="GAA0355032.1"/>
    </source>
</evidence>
<comment type="caution">
    <text evidence="13">The sequence shown here is derived from an EMBL/GenBank/DDBJ whole genome shotgun (WGS) entry which is preliminary data.</text>
</comment>
<dbReference type="PANTHER" id="PTHR43646">
    <property type="entry name" value="GLYCOSYLTRANSFERASE"/>
    <property type="match status" value="1"/>
</dbReference>
<dbReference type="InterPro" id="IPR029044">
    <property type="entry name" value="Nucleotide-diphossugar_trans"/>
</dbReference>
<evidence type="ECO:0000256" key="1">
    <source>
        <dbReference type="ARBA" id="ARBA00004236"/>
    </source>
</evidence>
<dbReference type="PANTHER" id="PTHR43646:SF2">
    <property type="entry name" value="GLYCOSYLTRANSFERASE 2-LIKE DOMAIN-CONTAINING PROTEIN"/>
    <property type="match status" value="1"/>
</dbReference>
<dbReference type="SUPFAM" id="SSF53448">
    <property type="entry name" value="Nucleotide-diphospho-sugar transferases"/>
    <property type="match status" value="1"/>
</dbReference>
<evidence type="ECO:0000256" key="7">
    <source>
        <dbReference type="ARBA" id="ARBA00037281"/>
    </source>
</evidence>
<comment type="subcellular location">
    <subcellularLocation>
        <location evidence="1">Cell membrane</location>
    </subcellularLocation>
</comment>
<comment type="function">
    <text evidence="7">Catalyzes the glycosylation of 4,4'-diaponeurosporenoate, i.e. the esterification of glucose at the C1'' position with the carboxyl group of 4,4'-diaponeurosporenic acid, to form glycosyl-4,4'-diaponeurosporenoate. This is a step in the biosynthesis of staphyloxanthin, an orange pigment present in most staphylococci strains.</text>
</comment>
<keyword evidence="11" id="KW-0812">Transmembrane</keyword>
<evidence type="ECO:0000256" key="11">
    <source>
        <dbReference type="SAM" id="Phobius"/>
    </source>
</evidence>
<evidence type="ECO:0000256" key="6">
    <source>
        <dbReference type="ARBA" id="ARBA00023136"/>
    </source>
</evidence>
<evidence type="ECO:0000256" key="8">
    <source>
        <dbReference type="ARBA" id="ARBA00037904"/>
    </source>
</evidence>
<gene>
    <name evidence="13" type="primary">crtQ</name>
    <name evidence="13" type="ORF">GCM10008932_05020</name>
</gene>
<evidence type="ECO:0000256" key="9">
    <source>
        <dbReference type="ARBA" id="ARBA00038120"/>
    </source>
</evidence>
<keyword evidence="2" id="KW-1003">Cell membrane</keyword>
<dbReference type="Proteomes" id="UP001501166">
    <property type="component" value="Unassembled WGS sequence"/>
</dbReference>
<evidence type="ECO:0000256" key="5">
    <source>
        <dbReference type="ARBA" id="ARBA00022746"/>
    </source>
</evidence>
<evidence type="ECO:0000259" key="12">
    <source>
        <dbReference type="Pfam" id="PF00535"/>
    </source>
</evidence>
<accession>A0ABN0X4L9</accession>
<keyword evidence="11" id="KW-1133">Transmembrane helix</keyword>
<proteinExistence type="inferred from homology"/>
<evidence type="ECO:0000313" key="14">
    <source>
        <dbReference type="Proteomes" id="UP001501166"/>
    </source>
</evidence>